<gene>
    <name evidence="2" type="ORF">PGT21_012280</name>
</gene>
<dbReference type="Proteomes" id="UP000324748">
    <property type="component" value="Unassembled WGS sequence"/>
</dbReference>
<feature type="region of interest" description="Disordered" evidence="1">
    <location>
        <begin position="128"/>
        <end position="166"/>
    </location>
</feature>
<sequence>MLNSTSTQLQTQHQLNFELDINLTSNSTSTQLHFIPHSHHAHLRLRSSWIIHLHLPTGNFPRTHLEPQALLPHLAGSTSADRIDLVPPPPSRLWKTTWVDLSTLIAGLIPQPPPSSVVSPSVADPLPSSPWINHQTDADDTPLPFPRPTTRTRPASPLQPDLPQPRSIKQSISRGFFRLEVSLPTPTPPHSFAQLAATWLPTGLAGFMFRPTVTTPLFLFLGRRPERNQPPPASIDRTIESNTGHPLQPALAGSPGRSIEKSIRRLFFFGLVRPPPLRSAHLAATWVPSGLAPVHVQGGSMLTNPPPPFVFIKLSFQPRRLANLLGAN</sequence>
<protein>
    <submittedName>
        <fullName evidence="2">Uncharacterized protein</fullName>
    </submittedName>
</protein>
<evidence type="ECO:0000313" key="2">
    <source>
        <dbReference type="EMBL" id="KAA1067637.1"/>
    </source>
</evidence>
<evidence type="ECO:0000256" key="1">
    <source>
        <dbReference type="SAM" id="MobiDB-lite"/>
    </source>
</evidence>
<dbReference type="EMBL" id="VSWC01000184">
    <property type="protein sequence ID" value="KAA1067637.1"/>
    <property type="molecule type" value="Genomic_DNA"/>
</dbReference>
<accession>A0A5B0LRL9</accession>
<keyword evidence="3" id="KW-1185">Reference proteome</keyword>
<proteinExistence type="predicted"/>
<feature type="region of interest" description="Disordered" evidence="1">
    <location>
        <begin position="223"/>
        <end position="255"/>
    </location>
</feature>
<reference evidence="2 3" key="1">
    <citation type="submission" date="2019-05" db="EMBL/GenBank/DDBJ databases">
        <title>Emergence of the Ug99 lineage of the wheat stem rust pathogen through somatic hybridization.</title>
        <authorList>
            <person name="Li F."/>
            <person name="Upadhyaya N.M."/>
            <person name="Sperschneider J."/>
            <person name="Matny O."/>
            <person name="Nguyen-Phuc H."/>
            <person name="Mago R."/>
            <person name="Raley C."/>
            <person name="Miller M.E."/>
            <person name="Silverstein K.A.T."/>
            <person name="Henningsen E."/>
            <person name="Hirsch C.D."/>
            <person name="Visser B."/>
            <person name="Pretorius Z.A."/>
            <person name="Steffenson B.J."/>
            <person name="Schwessinger B."/>
            <person name="Dodds P.N."/>
            <person name="Figueroa M."/>
        </authorList>
    </citation>
    <scope>NUCLEOTIDE SEQUENCE [LARGE SCALE GENOMIC DNA]</scope>
    <source>
        <strain evidence="2">21-0</strain>
    </source>
</reference>
<evidence type="ECO:0000313" key="3">
    <source>
        <dbReference type="Proteomes" id="UP000324748"/>
    </source>
</evidence>
<dbReference type="AlphaFoldDB" id="A0A5B0LRL9"/>
<organism evidence="2 3">
    <name type="scientific">Puccinia graminis f. sp. tritici</name>
    <dbReference type="NCBI Taxonomy" id="56615"/>
    <lineage>
        <taxon>Eukaryota</taxon>
        <taxon>Fungi</taxon>
        <taxon>Dikarya</taxon>
        <taxon>Basidiomycota</taxon>
        <taxon>Pucciniomycotina</taxon>
        <taxon>Pucciniomycetes</taxon>
        <taxon>Pucciniales</taxon>
        <taxon>Pucciniaceae</taxon>
        <taxon>Puccinia</taxon>
    </lineage>
</organism>
<comment type="caution">
    <text evidence="2">The sequence shown here is derived from an EMBL/GenBank/DDBJ whole genome shotgun (WGS) entry which is preliminary data.</text>
</comment>
<name>A0A5B0LRL9_PUCGR</name>